<keyword evidence="3" id="KW-1185">Reference proteome</keyword>
<feature type="transmembrane region" description="Helical" evidence="1">
    <location>
        <begin position="130"/>
        <end position="152"/>
    </location>
</feature>
<sequence>MEPVGPNGQNGSFSKSNEPRSCSSSLLTLAMELFGPDSQNGLFSMSKALKACKPPYFTDFHLALTVKMVHFQSQTIPEADKPLILPIFVCYNLLSFLVIRNSYLWSHLALTAKMAHFQGQTSLGKGKSHMLVIFMCYSSLSFLMIQNFNVIFAKKFHVPPLRPYLWSQLALTVKMIHFKGQTIPGVGKPPILSIFVYSSPWIFGDPKFQRHFCQKFSLTSVKTLVMQPVGPNGQNGPLLRSYDSQSWKTLHFSDFRVL</sequence>
<proteinExistence type="predicted"/>
<dbReference type="Proteomes" id="UP000824120">
    <property type="component" value="Chromosome 12"/>
</dbReference>
<dbReference type="EMBL" id="JACXVP010000012">
    <property type="protein sequence ID" value="KAG5570387.1"/>
    <property type="molecule type" value="Genomic_DNA"/>
</dbReference>
<name>A0A9J5W4B0_SOLCO</name>
<organism evidence="2 3">
    <name type="scientific">Solanum commersonii</name>
    <name type="common">Commerson's wild potato</name>
    <name type="synonym">Commerson's nightshade</name>
    <dbReference type="NCBI Taxonomy" id="4109"/>
    <lineage>
        <taxon>Eukaryota</taxon>
        <taxon>Viridiplantae</taxon>
        <taxon>Streptophyta</taxon>
        <taxon>Embryophyta</taxon>
        <taxon>Tracheophyta</taxon>
        <taxon>Spermatophyta</taxon>
        <taxon>Magnoliopsida</taxon>
        <taxon>eudicotyledons</taxon>
        <taxon>Gunneridae</taxon>
        <taxon>Pentapetalae</taxon>
        <taxon>asterids</taxon>
        <taxon>lamiids</taxon>
        <taxon>Solanales</taxon>
        <taxon>Solanaceae</taxon>
        <taxon>Solanoideae</taxon>
        <taxon>Solaneae</taxon>
        <taxon>Solanum</taxon>
    </lineage>
</organism>
<evidence type="ECO:0000313" key="2">
    <source>
        <dbReference type="EMBL" id="KAG5570387.1"/>
    </source>
</evidence>
<reference evidence="2 3" key="1">
    <citation type="submission" date="2020-09" db="EMBL/GenBank/DDBJ databases">
        <title>De no assembly of potato wild relative species, Solanum commersonii.</title>
        <authorList>
            <person name="Cho K."/>
        </authorList>
    </citation>
    <scope>NUCLEOTIDE SEQUENCE [LARGE SCALE GENOMIC DNA]</scope>
    <source>
        <strain evidence="2">LZ3.2</strain>
        <tissue evidence="2">Leaf</tissue>
    </source>
</reference>
<feature type="transmembrane region" description="Helical" evidence="1">
    <location>
        <begin position="83"/>
        <end position="103"/>
    </location>
</feature>
<keyword evidence="1" id="KW-0812">Transmembrane</keyword>
<accession>A0A9J5W4B0</accession>
<evidence type="ECO:0000313" key="3">
    <source>
        <dbReference type="Proteomes" id="UP000824120"/>
    </source>
</evidence>
<protein>
    <submittedName>
        <fullName evidence="2">Uncharacterized protein</fullName>
    </submittedName>
</protein>
<dbReference type="AlphaFoldDB" id="A0A9J5W4B0"/>
<comment type="caution">
    <text evidence="2">The sequence shown here is derived from an EMBL/GenBank/DDBJ whole genome shotgun (WGS) entry which is preliminary data.</text>
</comment>
<gene>
    <name evidence="2" type="ORF">H5410_060153</name>
</gene>
<keyword evidence="1" id="KW-1133">Transmembrane helix</keyword>
<evidence type="ECO:0000256" key="1">
    <source>
        <dbReference type="SAM" id="Phobius"/>
    </source>
</evidence>
<keyword evidence="1" id="KW-0472">Membrane</keyword>